<evidence type="ECO:0000313" key="5">
    <source>
        <dbReference type="Proteomes" id="UP001596549"/>
    </source>
</evidence>
<dbReference type="PANTHER" id="PTHR21666">
    <property type="entry name" value="PEPTIDASE-RELATED"/>
    <property type="match status" value="1"/>
</dbReference>
<dbReference type="Pfam" id="PF01551">
    <property type="entry name" value="Peptidase_M23"/>
    <property type="match status" value="1"/>
</dbReference>
<evidence type="ECO:0000256" key="1">
    <source>
        <dbReference type="ARBA" id="ARBA00022729"/>
    </source>
</evidence>
<keyword evidence="1 2" id="KW-0732">Signal</keyword>
<sequence length="336" mass="37737">MLKAGIVLIAAAALLLQCPNKGEAAENKKPPSYSKEDVDRLALYKKMETTTLIPWYYFAGADQYERSVRRARTDLPKRTGLTGIFFSPAQWVGPLNPDLEDKNANSISLFGGLGKDGNSDGLADRENDEDVLFTFASLIGKNGFDEENFKIGLWNYYQRDKAVGIILENAAIYKSYGTVSLDQHSFIVPLRSNYSYRNTWGDRRGFGGLRIHEGTDIFADYGVPVKAVSYGVVEIKGWNRFGGWRIGIRDINNVYHYYAHLGSFNKGVEKGSIVEPGTVIGYVGSSGYGPPGTSGKFPPHLHFGMYRDNGFTEWAFDPYPYLKAWERQERMASRRR</sequence>
<gene>
    <name evidence="4" type="ORF">ACFQPF_04270</name>
</gene>
<protein>
    <submittedName>
        <fullName evidence="4">M23 family metallopeptidase</fullName>
        <ecNumber evidence="4">3.4.24.-</ecNumber>
    </submittedName>
</protein>
<name>A0ABW2NKD0_9BACL</name>
<comment type="caution">
    <text evidence="4">The sequence shown here is derived from an EMBL/GenBank/DDBJ whole genome shotgun (WGS) entry which is preliminary data.</text>
</comment>
<dbReference type="RefSeq" id="WP_379746906.1">
    <property type="nucleotide sequence ID" value="NZ_JBHTCP010000009.1"/>
</dbReference>
<dbReference type="PANTHER" id="PTHR21666:SF289">
    <property type="entry name" value="L-ALA--D-GLU ENDOPEPTIDASE"/>
    <property type="match status" value="1"/>
</dbReference>
<feature type="signal peptide" evidence="2">
    <location>
        <begin position="1"/>
        <end position="24"/>
    </location>
</feature>
<dbReference type="InterPro" id="IPR050570">
    <property type="entry name" value="Cell_wall_metabolism_enzyme"/>
</dbReference>
<accession>A0ABW2NKD0</accession>
<evidence type="ECO:0000256" key="2">
    <source>
        <dbReference type="SAM" id="SignalP"/>
    </source>
</evidence>
<dbReference type="Proteomes" id="UP001596549">
    <property type="component" value="Unassembled WGS sequence"/>
</dbReference>
<dbReference type="InterPro" id="IPR011055">
    <property type="entry name" value="Dup_hybrid_motif"/>
</dbReference>
<dbReference type="CDD" id="cd12797">
    <property type="entry name" value="M23_peptidase"/>
    <property type="match status" value="1"/>
</dbReference>
<keyword evidence="4" id="KW-0378">Hydrolase</keyword>
<dbReference type="InterPro" id="IPR016047">
    <property type="entry name" value="M23ase_b-sheet_dom"/>
</dbReference>
<evidence type="ECO:0000313" key="4">
    <source>
        <dbReference type="EMBL" id="MFC7370881.1"/>
    </source>
</evidence>
<keyword evidence="5" id="KW-1185">Reference proteome</keyword>
<dbReference type="SUPFAM" id="SSF51261">
    <property type="entry name" value="Duplicated hybrid motif"/>
    <property type="match status" value="1"/>
</dbReference>
<organism evidence="4 5">
    <name type="scientific">Fictibacillus iocasae</name>
    <dbReference type="NCBI Taxonomy" id="2715437"/>
    <lineage>
        <taxon>Bacteria</taxon>
        <taxon>Bacillati</taxon>
        <taxon>Bacillota</taxon>
        <taxon>Bacilli</taxon>
        <taxon>Bacillales</taxon>
        <taxon>Fictibacillaceae</taxon>
        <taxon>Fictibacillus</taxon>
    </lineage>
</organism>
<feature type="domain" description="M23ase beta-sheet core" evidence="3">
    <location>
        <begin position="211"/>
        <end position="309"/>
    </location>
</feature>
<dbReference type="EC" id="3.4.24.-" evidence="4"/>
<dbReference type="EMBL" id="JBHTCP010000009">
    <property type="protein sequence ID" value="MFC7370881.1"/>
    <property type="molecule type" value="Genomic_DNA"/>
</dbReference>
<evidence type="ECO:0000259" key="3">
    <source>
        <dbReference type="Pfam" id="PF01551"/>
    </source>
</evidence>
<feature type="chain" id="PRO_5047422428" evidence="2">
    <location>
        <begin position="25"/>
        <end position="336"/>
    </location>
</feature>
<reference evidence="5" key="1">
    <citation type="journal article" date="2019" name="Int. J. Syst. Evol. Microbiol.">
        <title>The Global Catalogue of Microorganisms (GCM) 10K type strain sequencing project: providing services to taxonomists for standard genome sequencing and annotation.</title>
        <authorList>
            <consortium name="The Broad Institute Genomics Platform"/>
            <consortium name="The Broad Institute Genome Sequencing Center for Infectious Disease"/>
            <person name="Wu L."/>
            <person name="Ma J."/>
        </authorList>
    </citation>
    <scope>NUCLEOTIDE SEQUENCE [LARGE SCALE GENOMIC DNA]</scope>
    <source>
        <strain evidence="5">NBRC 106396</strain>
    </source>
</reference>
<proteinExistence type="predicted"/>
<dbReference type="Gene3D" id="2.70.70.10">
    <property type="entry name" value="Glucose Permease (Domain IIA)"/>
    <property type="match status" value="1"/>
</dbReference>
<dbReference type="GO" id="GO:0016787">
    <property type="term" value="F:hydrolase activity"/>
    <property type="evidence" value="ECO:0007669"/>
    <property type="project" value="UniProtKB-KW"/>
</dbReference>